<feature type="domain" description="Trigger factor ribosome-binding bacterial" evidence="1">
    <location>
        <begin position="4"/>
        <end position="151"/>
    </location>
</feature>
<accession>A0A2W5ET43</accession>
<dbReference type="SUPFAM" id="SSF102735">
    <property type="entry name" value="Trigger factor ribosome-binding domain"/>
    <property type="match status" value="1"/>
</dbReference>
<protein>
    <submittedName>
        <fullName evidence="2">Trigger factor</fullName>
    </submittedName>
</protein>
<dbReference type="EMBL" id="QFOI01000301">
    <property type="protein sequence ID" value="PZP44737.1"/>
    <property type="molecule type" value="Genomic_DNA"/>
</dbReference>
<dbReference type="GO" id="GO:0043022">
    <property type="term" value="F:ribosome binding"/>
    <property type="evidence" value="ECO:0007669"/>
    <property type="project" value="TreeGrafter"/>
</dbReference>
<dbReference type="PANTHER" id="PTHR30560">
    <property type="entry name" value="TRIGGER FACTOR CHAPERONE AND PEPTIDYL-PROLYL CIS/TRANS ISOMERASE"/>
    <property type="match status" value="1"/>
</dbReference>
<dbReference type="AlphaFoldDB" id="A0A2W5ET43"/>
<evidence type="ECO:0000259" key="1">
    <source>
        <dbReference type="Pfam" id="PF05697"/>
    </source>
</evidence>
<organism evidence="2 3">
    <name type="scientific">Pseudopedobacter saltans</name>
    <dbReference type="NCBI Taxonomy" id="151895"/>
    <lineage>
        <taxon>Bacteria</taxon>
        <taxon>Pseudomonadati</taxon>
        <taxon>Bacteroidota</taxon>
        <taxon>Sphingobacteriia</taxon>
        <taxon>Sphingobacteriales</taxon>
        <taxon>Sphingobacteriaceae</taxon>
        <taxon>Pseudopedobacter</taxon>
    </lineage>
</organism>
<feature type="non-terminal residue" evidence="2">
    <location>
        <position position="271"/>
    </location>
</feature>
<gene>
    <name evidence="2" type="ORF">DI598_14160</name>
</gene>
<dbReference type="GO" id="GO:0044183">
    <property type="term" value="F:protein folding chaperone"/>
    <property type="evidence" value="ECO:0007669"/>
    <property type="project" value="TreeGrafter"/>
</dbReference>
<reference evidence="2 3" key="1">
    <citation type="submission" date="2017-11" db="EMBL/GenBank/DDBJ databases">
        <title>Infants hospitalized years apart are colonized by the same room-sourced microbial strains.</title>
        <authorList>
            <person name="Brooks B."/>
            <person name="Olm M.R."/>
            <person name="Firek B.A."/>
            <person name="Baker R."/>
            <person name="Thomas B.C."/>
            <person name="Morowitz M.J."/>
            <person name="Banfield J.F."/>
        </authorList>
    </citation>
    <scope>NUCLEOTIDE SEQUENCE [LARGE SCALE GENOMIC DNA]</scope>
    <source>
        <strain evidence="2">S2_009_000_R2_76</strain>
    </source>
</reference>
<proteinExistence type="predicted"/>
<evidence type="ECO:0000313" key="3">
    <source>
        <dbReference type="Proteomes" id="UP000249645"/>
    </source>
</evidence>
<dbReference type="Proteomes" id="UP000249645">
    <property type="component" value="Unassembled WGS sequence"/>
</dbReference>
<dbReference type="InterPro" id="IPR036611">
    <property type="entry name" value="Trigger_fac_ribosome-bd_sf"/>
</dbReference>
<dbReference type="PANTHER" id="PTHR30560:SF3">
    <property type="entry name" value="TRIGGER FACTOR-LIKE PROTEIN TIG, CHLOROPLASTIC"/>
    <property type="match status" value="1"/>
</dbReference>
<dbReference type="InterPro" id="IPR008881">
    <property type="entry name" value="Trigger_fac_ribosome-bd_bac"/>
</dbReference>
<evidence type="ECO:0000313" key="2">
    <source>
        <dbReference type="EMBL" id="PZP44737.1"/>
    </source>
</evidence>
<sequence length="271" mass="30610">MATITRENIGKLNDKLVVKITKDDYYKNFETGLKAYAKNANIPGFRKGMVPSGLIKKMYGQSILTDEIFKTVDQEISKYINDEKLPVLVQPIPVEDDNKDLKIDVNAPQDYSFSFEVGLEPEVKVDPKKIKVTRYVVDVTDAMVAEEIDKLEMRHGKYSEPEAISGDDDVLNIELKESDKEGNLVEEGVTKATSVLLKNVTAKTRKKLDGQKKDFKLVVKLSDAFDGKDLENVLAQLGFETDDKEAAKKYFELKVLKVGAIERPTMDEEFF</sequence>
<dbReference type="GO" id="GO:0003755">
    <property type="term" value="F:peptidyl-prolyl cis-trans isomerase activity"/>
    <property type="evidence" value="ECO:0007669"/>
    <property type="project" value="TreeGrafter"/>
</dbReference>
<dbReference type="GO" id="GO:0051083">
    <property type="term" value="P:'de novo' cotranslational protein folding"/>
    <property type="evidence" value="ECO:0007669"/>
    <property type="project" value="TreeGrafter"/>
</dbReference>
<dbReference type="InterPro" id="IPR005215">
    <property type="entry name" value="Trig_fac"/>
</dbReference>
<dbReference type="Gene3D" id="3.30.70.1050">
    <property type="entry name" value="Trigger factor ribosome-binding domain"/>
    <property type="match status" value="1"/>
</dbReference>
<dbReference type="GO" id="GO:0015031">
    <property type="term" value="P:protein transport"/>
    <property type="evidence" value="ECO:0007669"/>
    <property type="project" value="InterPro"/>
</dbReference>
<dbReference type="GO" id="GO:0043335">
    <property type="term" value="P:protein unfolding"/>
    <property type="evidence" value="ECO:0007669"/>
    <property type="project" value="TreeGrafter"/>
</dbReference>
<name>A0A2W5ET43_9SPHI</name>
<dbReference type="Pfam" id="PF05697">
    <property type="entry name" value="Trigger_N"/>
    <property type="match status" value="1"/>
</dbReference>
<comment type="caution">
    <text evidence="2">The sequence shown here is derived from an EMBL/GenBank/DDBJ whole genome shotgun (WGS) entry which is preliminary data.</text>
</comment>